<evidence type="ECO:0000256" key="1">
    <source>
        <dbReference type="ARBA" id="ARBA00004448"/>
    </source>
</evidence>
<dbReference type="InterPro" id="IPR005336">
    <property type="entry name" value="MPC"/>
</dbReference>
<comment type="caution">
    <text evidence="10">The sequence shown here is derived from an EMBL/GenBank/DDBJ whole genome shotgun (WGS) entry which is preliminary data.</text>
</comment>
<keyword evidence="6" id="KW-1133">Transmembrane helix</keyword>
<dbReference type="Pfam" id="PF03650">
    <property type="entry name" value="MPC"/>
    <property type="match status" value="1"/>
</dbReference>
<comment type="function">
    <text evidence="9">Mediates the uptake of pyruvate into mitochondria.</text>
</comment>
<dbReference type="GO" id="GO:0005743">
    <property type="term" value="C:mitochondrial inner membrane"/>
    <property type="evidence" value="ECO:0007669"/>
    <property type="project" value="UniProtKB-SubCell"/>
</dbReference>
<accession>A0A199VUH8</accession>
<dbReference type="Proteomes" id="UP000092600">
    <property type="component" value="Unassembled WGS sequence"/>
</dbReference>
<evidence type="ECO:0000256" key="5">
    <source>
        <dbReference type="ARBA" id="ARBA00022792"/>
    </source>
</evidence>
<keyword evidence="5 9" id="KW-0999">Mitochondrion inner membrane</keyword>
<dbReference type="EMBL" id="LSRQ01000821">
    <property type="protein sequence ID" value="OAY80643.1"/>
    <property type="molecule type" value="Genomic_DNA"/>
</dbReference>
<keyword evidence="10" id="KW-0670">Pyruvate</keyword>
<sequence length="185" mass="20734">MMGERRWVPVPTREPNGQDWVICRLGATGSSPASGSSVSGAPAAGGTANGGGMALALASGGRWRWRYGNKPSLHSCCSGLVSLSGHNNGRDSRERKKEESEWRVHFWAPTFKWGISIANIADFSKPPEKISYPQQIVKITSSRHKRHPWKDEYDDDDHLARMFMRTYNFVKRLLLGKFNVWKSST</sequence>
<keyword evidence="3 9" id="KW-0813">Transport</keyword>
<gene>
    <name evidence="10" type="ORF">ACMD2_13246</name>
</gene>
<comment type="subcellular location">
    <subcellularLocation>
        <location evidence="1 9">Mitochondrion inner membrane</location>
        <topology evidence="1 9">Multi-pass membrane protein</topology>
    </subcellularLocation>
</comment>
<evidence type="ECO:0000256" key="7">
    <source>
        <dbReference type="ARBA" id="ARBA00023128"/>
    </source>
</evidence>
<keyword evidence="4" id="KW-0812">Transmembrane</keyword>
<evidence type="ECO:0000256" key="9">
    <source>
        <dbReference type="RuleBase" id="RU363100"/>
    </source>
</evidence>
<evidence type="ECO:0000256" key="2">
    <source>
        <dbReference type="ARBA" id="ARBA00006416"/>
    </source>
</evidence>
<keyword evidence="8" id="KW-0472">Membrane</keyword>
<comment type="similarity">
    <text evidence="2 9">Belongs to the mitochondrial pyruvate carrier (MPC) (TC 2.A.105) family.</text>
</comment>
<dbReference type="STRING" id="4615.A0A199VUH8"/>
<evidence type="ECO:0000256" key="6">
    <source>
        <dbReference type="ARBA" id="ARBA00022989"/>
    </source>
</evidence>
<reference evidence="10 11" key="1">
    <citation type="journal article" date="2016" name="DNA Res.">
        <title>The draft genome of MD-2 pineapple using hybrid error correction of long reads.</title>
        <authorList>
            <person name="Redwan R.M."/>
            <person name="Saidin A."/>
            <person name="Kumar S.V."/>
        </authorList>
    </citation>
    <scope>NUCLEOTIDE SEQUENCE [LARGE SCALE GENOMIC DNA]</scope>
    <source>
        <strain evidence="11">cv. MD2</strain>
        <tissue evidence="10">Leaf</tissue>
    </source>
</reference>
<name>A0A199VUH8_ANACO</name>
<proteinExistence type="inferred from homology"/>
<dbReference type="GO" id="GO:0006850">
    <property type="term" value="P:pyruvate import into mitochondria"/>
    <property type="evidence" value="ECO:0007669"/>
    <property type="project" value="InterPro"/>
</dbReference>
<evidence type="ECO:0000313" key="11">
    <source>
        <dbReference type="Proteomes" id="UP000092600"/>
    </source>
</evidence>
<evidence type="ECO:0000313" key="10">
    <source>
        <dbReference type="EMBL" id="OAY80643.1"/>
    </source>
</evidence>
<protein>
    <recommendedName>
        <fullName evidence="9">Mitochondrial pyruvate carrier</fullName>
    </recommendedName>
</protein>
<dbReference type="AlphaFoldDB" id="A0A199VUH8"/>
<evidence type="ECO:0000256" key="8">
    <source>
        <dbReference type="ARBA" id="ARBA00023136"/>
    </source>
</evidence>
<keyword evidence="7 9" id="KW-0496">Mitochondrion</keyword>
<evidence type="ECO:0000256" key="3">
    <source>
        <dbReference type="ARBA" id="ARBA00022448"/>
    </source>
</evidence>
<evidence type="ECO:0000256" key="4">
    <source>
        <dbReference type="ARBA" id="ARBA00022692"/>
    </source>
</evidence>
<organism evidence="10 11">
    <name type="scientific">Ananas comosus</name>
    <name type="common">Pineapple</name>
    <name type="synonym">Ananas ananas</name>
    <dbReference type="NCBI Taxonomy" id="4615"/>
    <lineage>
        <taxon>Eukaryota</taxon>
        <taxon>Viridiplantae</taxon>
        <taxon>Streptophyta</taxon>
        <taxon>Embryophyta</taxon>
        <taxon>Tracheophyta</taxon>
        <taxon>Spermatophyta</taxon>
        <taxon>Magnoliopsida</taxon>
        <taxon>Liliopsida</taxon>
        <taxon>Poales</taxon>
        <taxon>Bromeliaceae</taxon>
        <taxon>Bromelioideae</taxon>
        <taxon>Ananas</taxon>
    </lineage>
</organism>